<name>A0A174TYV6_PHOVU</name>
<evidence type="ECO:0000313" key="3">
    <source>
        <dbReference type="Proteomes" id="UP000095333"/>
    </source>
</evidence>
<dbReference type="Proteomes" id="UP000095333">
    <property type="component" value="Unassembled WGS sequence"/>
</dbReference>
<dbReference type="Proteomes" id="UP000326091">
    <property type="component" value="Chromosome"/>
</dbReference>
<proteinExistence type="predicted"/>
<accession>A0A174TYV6</accession>
<evidence type="ECO:0000313" key="1">
    <source>
        <dbReference type="EMBL" id="CUP27323.1"/>
    </source>
</evidence>
<organism evidence="2 4">
    <name type="scientific">Phocaeicola vulgatus</name>
    <name type="common">Bacteroides vulgatus</name>
    <dbReference type="NCBI Taxonomy" id="821"/>
    <lineage>
        <taxon>Bacteria</taxon>
        <taxon>Pseudomonadati</taxon>
        <taxon>Bacteroidota</taxon>
        <taxon>Bacteroidia</taxon>
        <taxon>Bacteroidales</taxon>
        <taxon>Bacteroidaceae</taxon>
        <taxon>Phocaeicola</taxon>
    </lineage>
</organism>
<dbReference type="AlphaFoldDB" id="A0A174TYV6"/>
<reference evidence="1 3" key="1">
    <citation type="submission" date="2015-09" db="EMBL/GenBank/DDBJ databases">
        <authorList>
            <consortium name="Pathogen Informatics"/>
        </authorList>
    </citation>
    <scope>NUCLEOTIDE SEQUENCE [LARGE SCALE GENOMIC DNA]</scope>
    <source>
        <strain evidence="1 3">2789STDY5834842</strain>
    </source>
</reference>
<dbReference type="EMBL" id="CYZI01000038">
    <property type="protein sequence ID" value="CUP27323.1"/>
    <property type="molecule type" value="Genomic_DNA"/>
</dbReference>
<evidence type="ECO:0000313" key="2">
    <source>
        <dbReference type="EMBL" id="QEW36689.1"/>
    </source>
</evidence>
<dbReference type="EMBL" id="CP043529">
    <property type="protein sequence ID" value="QEW36689.1"/>
    <property type="molecule type" value="Genomic_DNA"/>
</dbReference>
<protein>
    <submittedName>
        <fullName evidence="2">Uncharacterized protein</fullName>
    </submittedName>
</protein>
<reference evidence="2 4" key="2">
    <citation type="submission" date="2019-09" db="EMBL/GenBank/DDBJ databases">
        <title>Commensal-derived Metabolites Govern Vibrio cholerae Pathogenesis in Host.</title>
        <authorList>
            <person name="Yoon S.S."/>
            <person name="Yoon M.Y."/>
        </authorList>
    </citation>
    <scope>NUCLEOTIDE SEQUENCE [LARGE SCALE GENOMIC DNA]</scope>
    <source>
        <strain evidence="2 4">VIC01</strain>
    </source>
</reference>
<gene>
    <name evidence="1" type="ORF">ERS852457_03789</name>
    <name evidence="2" type="ORF">VIC01_02250</name>
</gene>
<sequence>MPENYSDTPLLLHLKLREIEIIILYGRNNVCIVHKYHTPA</sequence>
<evidence type="ECO:0000313" key="4">
    <source>
        <dbReference type="Proteomes" id="UP000326091"/>
    </source>
</evidence>